<evidence type="ECO:0000313" key="2">
    <source>
        <dbReference type="Proteomes" id="UP001204144"/>
    </source>
</evidence>
<accession>A0AAE3H3B1</accession>
<name>A0AAE3H3B1_9BACT</name>
<proteinExistence type="predicted"/>
<reference evidence="1 2" key="1">
    <citation type="submission" date="2018-11" db="EMBL/GenBank/DDBJ databases">
        <title>Novel bacteria species description.</title>
        <authorList>
            <person name="Han J.-H."/>
        </authorList>
    </citation>
    <scope>NUCLEOTIDE SEQUENCE [LARGE SCALE GENOMIC DNA]</scope>
    <source>
        <strain evidence="1 2">KCTC23259</strain>
    </source>
</reference>
<sequence>MKSLFLFFLINITALKLGFTQVLIEKPRDFENPQIFLIEKPSDLSKLLQRKKDLPIQQVESMDR</sequence>
<evidence type="ECO:0000313" key="1">
    <source>
        <dbReference type="EMBL" id="MCP9763229.1"/>
    </source>
</evidence>
<organism evidence="1 2">
    <name type="scientific">Lacihabitans soyangensis</name>
    <dbReference type="NCBI Taxonomy" id="869394"/>
    <lineage>
        <taxon>Bacteria</taxon>
        <taxon>Pseudomonadati</taxon>
        <taxon>Bacteroidota</taxon>
        <taxon>Cytophagia</taxon>
        <taxon>Cytophagales</taxon>
        <taxon>Leadbetterellaceae</taxon>
        <taxon>Lacihabitans</taxon>
    </lineage>
</organism>
<comment type="caution">
    <text evidence="1">The sequence shown here is derived from an EMBL/GenBank/DDBJ whole genome shotgun (WGS) entry which is preliminary data.</text>
</comment>
<dbReference type="EMBL" id="RJUF01000022">
    <property type="protein sequence ID" value="MCP9763229.1"/>
    <property type="molecule type" value="Genomic_DNA"/>
</dbReference>
<dbReference type="RefSeq" id="WP_255037014.1">
    <property type="nucleotide sequence ID" value="NZ_RJUF01000022.1"/>
</dbReference>
<gene>
    <name evidence="1" type="ORF">EGI31_09690</name>
</gene>
<keyword evidence="2" id="KW-1185">Reference proteome</keyword>
<dbReference type="Proteomes" id="UP001204144">
    <property type="component" value="Unassembled WGS sequence"/>
</dbReference>
<protein>
    <submittedName>
        <fullName evidence="1">Uncharacterized protein</fullName>
    </submittedName>
</protein>
<dbReference type="AlphaFoldDB" id="A0AAE3H3B1"/>